<dbReference type="Pfam" id="PF01794">
    <property type="entry name" value="Ferric_reduct"/>
    <property type="match status" value="1"/>
</dbReference>
<comment type="subcellular location">
    <subcellularLocation>
        <location evidence="1">Membrane</location>
        <topology evidence="1">Multi-pass membrane protein</topology>
    </subcellularLocation>
</comment>
<evidence type="ECO:0000256" key="5">
    <source>
        <dbReference type="ARBA" id="ARBA00023065"/>
    </source>
</evidence>
<evidence type="ECO:0000256" key="4">
    <source>
        <dbReference type="ARBA" id="ARBA00022989"/>
    </source>
</evidence>
<evidence type="ECO:0000256" key="1">
    <source>
        <dbReference type="ARBA" id="ARBA00004141"/>
    </source>
</evidence>
<dbReference type="GeneID" id="27905341"/>
<dbReference type="eggNOG" id="KOG0039">
    <property type="taxonomic scope" value="Eukaryota"/>
</dbReference>
<dbReference type="AlphaFoldDB" id="N1QDH3"/>
<keyword evidence="8" id="KW-0732">Signal</keyword>
<organism evidence="10 11">
    <name type="scientific">Sphaerulina musiva (strain SO2202)</name>
    <name type="common">Poplar stem canker fungus</name>
    <name type="synonym">Septoria musiva</name>
    <dbReference type="NCBI Taxonomy" id="692275"/>
    <lineage>
        <taxon>Eukaryota</taxon>
        <taxon>Fungi</taxon>
        <taxon>Dikarya</taxon>
        <taxon>Ascomycota</taxon>
        <taxon>Pezizomycotina</taxon>
        <taxon>Dothideomycetes</taxon>
        <taxon>Dothideomycetidae</taxon>
        <taxon>Mycosphaerellales</taxon>
        <taxon>Mycosphaerellaceae</taxon>
        <taxon>Sphaerulina</taxon>
    </lineage>
</organism>
<name>N1QDH3_SPHMS</name>
<evidence type="ECO:0000256" key="8">
    <source>
        <dbReference type="SAM" id="SignalP"/>
    </source>
</evidence>
<dbReference type="GO" id="GO:0015677">
    <property type="term" value="P:copper ion import"/>
    <property type="evidence" value="ECO:0007669"/>
    <property type="project" value="TreeGrafter"/>
</dbReference>
<keyword evidence="5" id="KW-0406">Ion transport</keyword>
<feature type="transmembrane region" description="Helical" evidence="7">
    <location>
        <begin position="357"/>
        <end position="374"/>
    </location>
</feature>
<dbReference type="SUPFAM" id="SSF52343">
    <property type="entry name" value="Ferredoxin reductase-like, C-terminal NADP-linked domain"/>
    <property type="match status" value="1"/>
</dbReference>
<dbReference type="InterPro" id="IPR039261">
    <property type="entry name" value="FNR_nucleotide-bd"/>
</dbReference>
<evidence type="ECO:0000256" key="7">
    <source>
        <dbReference type="SAM" id="Phobius"/>
    </source>
</evidence>
<sequence length="696" mass="77684">MAVSVLLRGLLALSVASHVVLPCAAMMMSGRPEIGFIGYGIPMYDPVCPYACREALSSSRLNCSSIMTMDGEDMVDTSTECYASDADFLTSMAWCIKQHCTSLKPWQIEKYWYHEVPGKQAHQPEPRLTYQQALDRVPTTPEVSISPGSPLNTTVLVADTDWKLQAMSLSVFAAVEINHSKYGLILLISAVLIPIAASLVRFLPLPRLLTSKFYAVFVDQEVVPARRGGILHKLFRDLTRGQAVFVLYLLIINLVLCIVGYRIADPSAWFSTRNRQLLTYVANRTGVLSYANVPVLALYAGRNNFLRWLTNWDHGTFVILHSWVAVICAVEAILHSIIYLVIYVQDGTHNTESRLPYWYWGIIATLGFTILLPASVQSIRKRAYELFLASHFAIALLSLVGCYLHIYYNFAHQWGYELWIYIAFGIWAFDRLVRLLRVARYGIRTASITVIDDNYCRVDIEGLTGDGHGYFYFPTLTWRVWENHPFSISTTFSTVPSGTPSESSLEATQPDEKALGITKDLECTKSQMVSEHSADKSLLGDYKASLTLYIRVCDGSTSLLARHRKLPVLVESGYSTSYTIPTASHLICVGGGVGITALIPALQTHRGRKKLYWSCRSRGLVDAVEPSIESVEKDVLVGARFDVRSVLEAELGIGIGELVVLVSGPRSMMEEVREVVCRLARTSSRPVRLLSESFAW</sequence>
<evidence type="ECO:0000259" key="9">
    <source>
        <dbReference type="Pfam" id="PF01794"/>
    </source>
</evidence>
<reference evidence="10 11" key="1">
    <citation type="journal article" date="2012" name="PLoS Pathog.">
        <title>Diverse lifestyles and strategies of plant pathogenesis encoded in the genomes of eighteen Dothideomycetes fungi.</title>
        <authorList>
            <person name="Ohm R.A."/>
            <person name="Feau N."/>
            <person name="Henrissat B."/>
            <person name="Schoch C.L."/>
            <person name="Horwitz B.A."/>
            <person name="Barry K.W."/>
            <person name="Condon B.J."/>
            <person name="Copeland A.C."/>
            <person name="Dhillon B."/>
            <person name="Glaser F."/>
            <person name="Hesse C.N."/>
            <person name="Kosti I."/>
            <person name="LaButti K."/>
            <person name="Lindquist E.A."/>
            <person name="Lucas S."/>
            <person name="Salamov A.A."/>
            <person name="Bradshaw R.E."/>
            <person name="Ciuffetti L."/>
            <person name="Hamelin R.C."/>
            <person name="Kema G.H.J."/>
            <person name="Lawrence C."/>
            <person name="Scott J.A."/>
            <person name="Spatafora J.W."/>
            <person name="Turgeon B.G."/>
            <person name="de Wit P.J.G.M."/>
            <person name="Zhong S."/>
            <person name="Goodwin S.B."/>
            <person name="Grigoriev I.V."/>
        </authorList>
    </citation>
    <scope>NUCLEOTIDE SEQUENCE [LARGE SCALE GENOMIC DNA]</scope>
    <source>
        <strain evidence="10 11">SO2202</strain>
    </source>
</reference>
<feature type="transmembrane region" description="Helical" evidence="7">
    <location>
        <begin position="322"/>
        <end position="345"/>
    </location>
</feature>
<keyword evidence="6 7" id="KW-0472">Membrane</keyword>
<dbReference type="Proteomes" id="UP000016931">
    <property type="component" value="Unassembled WGS sequence"/>
</dbReference>
<dbReference type="GO" id="GO:0000293">
    <property type="term" value="F:ferric-chelate reductase activity"/>
    <property type="evidence" value="ECO:0007669"/>
    <property type="project" value="TreeGrafter"/>
</dbReference>
<feature type="signal peptide" evidence="8">
    <location>
        <begin position="1"/>
        <end position="16"/>
    </location>
</feature>
<dbReference type="GO" id="GO:0006826">
    <property type="term" value="P:iron ion transport"/>
    <property type="evidence" value="ECO:0007669"/>
    <property type="project" value="TreeGrafter"/>
</dbReference>
<dbReference type="InterPro" id="IPR051410">
    <property type="entry name" value="Ferric/Cupric_Reductase"/>
</dbReference>
<feature type="transmembrane region" description="Helical" evidence="7">
    <location>
        <begin position="281"/>
        <end position="301"/>
    </location>
</feature>
<evidence type="ECO:0000256" key="6">
    <source>
        <dbReference type="ARBA" id="ARBA00023136"/>
    </source>
</evidence>
<feature type="transmembrane region" description="Helical" evidence="7">
    <location>
        <begin position="386"/>
        <end position="406"/>
    </location>
</feature>
<dbReference type="EMBL" id="KB456269">
    <property type="protein sequence ID" value="EMF09455.1"/>
    <property type="molecule type" value="Genomic_DNA"/>
</dbReference>
<dbReference type="GO" id="GO:0005886">
    <property type="term" value="C:plasma membrane"/>
    <property type="evidence" value="ECO:0007669"/>
    <property type="project" value="TreeGrafter"/>
</dbReference>
<dbReference type="GO" id="GO:0006879">
    <property type="term" value="P:intracellular iron ion homeostasis"/>
    <property type="evidence" value="ECO:0007669"/>
    <property type="project" value="TreeGrafter"/>
</dbReference>
<dbReference type="PANTHER" id="PTHR32361">
    <property type="entry name" value="FERRIC/CUPRIC REDUCTASE TRANSMEMBRANE COMPONENT"/>
    <property type="match status" value="1"/>
</dbReference>
<dbReference type="PANTHER" id="PTHR32361:SF9">
    <property type="entry name" value="FERRIC REDUCTASE TRANSMEMBRANE COMPONENT 3-RELATED"/>
    <property type="match status" value="1"/>
</dbReference>
<feature type="transmembrane region" description="Helical" evidence="7">
    <location>
        <begin position="182"/>
        <end position="203"/>
    </location>
</feature>
<gene>
    <name evidence="10" type="ORF">SEPMUDRAFT_166148</name>
</gene>
<feature type="transmembrane region" description="Helical" evidence="7">
    <location>
        <begin position="243"/>
        <end position="261"/>
    </location>
</feature>
<feature type="chain" id="PRO_5004110206" evidence="8">
    <location>
        <begin position="17"/>
        <end position="696"/>
    </location>
</feature>
<evidence type="ECO:0000256" key="3">
    <source>
        <dbReference type="ARBA" id="ARBA00022692"/>
    </source>
</evidence>
<keyword evidence="3 7" id="KW-0812">Transmembrane</keyword>
<keyword evidence="4 7" id="KW-1133">Transmembrane helix</keyword>
<keyword evidence="2" id="KW-0813">Transport</keyword>
<evidence type="ECO:0000313" key="10">
    <source>
        <dbReference type="EMBL" id="EMF09455.1"/>
    </source>
</evidence>
<evidence type="ECO:0000256" key="2">
    <source>
        <dbReference type="ARBA" id="ARBA00022448"/>
    </source>
</evidence>
<dbReference type="HOGENOM" id="CLU_010365_2_0_1"/>
<dbReference type="OMA" id="WRIWESH"/>
<accession>N1QDH3</accession>
<dbReference type="RefSeq" id="XP_016757576.1">
    <property type="nucleotide sequence ID" value="XM_016908204.1"/>
</dbReference>
<feature type="transmembrane region" description="Helical" evidence="7">
    <location>
        <begin position="418"/>
        <end position="436"/>
    </location>
</feature>
<protein>
    <submittedName>
        <fullName evidence="10">Ferric-chelate reductase</fullName>
    </submittedName>
</protein>
<dbReference type="CDD" id="cd06186">
    <property type="entry name" value="NOX_Duox_like_FAD_NADP"/>
    <property type="match status" value="1"/>
</dbReference>
<evidence type="ECO:0000313" key="11">
    <source>
        <dbReference type="Proteomes" id="UP000016931"/>
    </source>
</evidence>
<dbReference type="OrthoDB" id="167398at2759"/>
<dbReference type="InterPro" id="IPR013130">
    <property type="entry name" value="Fe3_Rdtase_TM_dom"/>
</dbReference>
<proteinExistence type="predicted"/>
<keyword evidence="11" id="KW-1185">Reference proteome</keyword>
<dbReference type="STRING" id="692275.N1QDH3"/>
<feature type="domain" description="Ferric oxidoreductase" evidence="9">
    <location>
        <begin position="285"/>
        <end position="402"/>
    </location>
</feature>